<proteinExistence type="predicted"/>
<accession>A0AAN6QAU9</accession>
<evidence type="ECO:0000256" key="3">
    <source>
        <dbReference type="SAM" id="MobiDB-lite"/>
    </source>
</evidence>
<keyword evidence="1" id="KW-0677">Repeat</keyword>
<feature type="non-terminal residue" evidence="5">
    <location>
        <position position="468"/>
    </location>
</feature>
<evidence type="ECO:0008006" key="7">
    <source>
        <dbReference type="Google" id="ProtNLM"/>
    </source>
</evidence>
<sequence length="468" mass="50519">MNPTFLLLLLVRSFVHAFPHIRSSSTLLSSRQADGVVEASSFLRRAYHSSAVLNRRVYIDGGEVSYKNGEEITYMYSKTLLWIDLTDDWENESVPLLSSPKPPGVPNLRHGGIWVDRSKGVLYTGFAGSTPHFGDQAFSPPGLWSFNPSKSSGGFWKSLNGSAHEWFTSQPRPSKALVASGRGYGFLLGLESDAAPWRSGSFITYDIPDSEMLDTSGIEPPGEIPIFAGTVYVPNWGGRGILIAVGGGSPSRLLNGRDISFETVHIYDVEAQRWYDQKTTGDIPQYRTDFCIAGAVSSNRTHEILVYGGWNGQLGAGATPYDSAYVLTLPAFHWARADYPPAHPRHGLSCDAVGGSQILAIGGVDTAQEAGGNDDAYTAGFRTPDPFPHGLAIFDLSTLTWSAAFRAKQSPQAPAPKIQDYYNTHGRTPATGFSSEPLQALFSTDAFRPTDDPGSAVSGASHRSSTAS</sequence>
<keyword evidence="6" id="KW-1185">Reference proteome</keyword>
<feature type="chain" id="PRO_5042968908" description="Galactose oxidase" evidence="4">
    <location>
        <begin position="18"/>
        <end position="468"/>
    </location>
</feature>
<dbReference type="SUPFAM" id="SSF50965">
    <property type="entry name" value="Galactose oxidase, central domain"/>
    <property type="match status" value="1"/>
</dbReference>
<protein>
    <recommendedName>
        <fullName evidence="7">Galactose oxidase</fullName>
    </recommendedName>
</protein>
<feature type="region of interest" description="Disordered" evidence="3">
    <location>
        <begin position="409"/>
        <end position="468"/>
    </location>
</feature>
<evidence type="ECO:0000313" key="6">
    <source>
        <dbReference type="Proteomes" id="UP001305647"/>
    </source>
</evidence>
<evidence type="ECO:0000313" key="5">
    <source>
        <dbReference type="EMBL" id="KAK4103837.1"/>
    </source>
</evidence>
<reference evidence="5" key="2">
    <citation type="submission" date="2023-05" db="EMBL/GenBank/DDBJ databases">
        <authorList>
            <consortium name="Lawrence Berkeley National Laboratory"/>
            <person name="Steindorff A."/>
            <person name="Hensen N."/>
            <person name="Bonometti L."/>
            <person name="Westerberg I."/>
            <person name="Brannstrom I.O."/>
            <person name="Guillou S."/>
            <person name="Cros-Aarteil S."/>
            <person name="Calhoun S."/>
            <person name="Haridas S."/>
            <person name="Kuo A."/>
            <person name="Mondo S."/>
            <person name="Pangilinan J."/>
            <person name="Riley R."/>
            <person name="Labutti K."/>
            <person name="Andreopoulos B."/>
            <person name="Lipzen A."/>
            <person name="Chen C."/>
            <person name="Yanf M."/>
            <person name="Daum C."/>
            <person name="Ng V."/>
            <person name="Clum A."/>
            <person name="Ohm R."/>
            <person name="Martin F."/>
            <person name="Silar P."/>
            <person name="Natvig D."/>
            <person name="Lalanne C."/>
            <person name="Gautier V."/>
            <person name="Ament-Velasquez S.L."/>
            <person name="Kruys A."/>
            <person name="Hutchinson M.I."/>
            <person name="Powell A.J."/>
            <person name="Barry K."/>
            <person name="Miller A.N."/>
            <person name="Grigoriev I.V."/>
            <person name="Debuchy R."/>
            <person name="Gladieux P."/>
            <person name="Thoren M.H."/>
            <person name="Johannesson H."/>
        </authorList>
    </citation>
    <scope>NUCLEOTIDE SEQUENCE</scope>
    <source>
        <strain evidence="5">CBS 757.83</strain>
    </source>
</reference>
<organism evidence="5 6">
    <name type="scientific">Parathielavia hyrcaniae</name>
    <dbReference type="NCBI Taxonomy" id="113614"/>
    <lineage>
        <taxon>Eukaryota</taxon>
        <taxon>Fungi</taxon>
        <taxon>Dikarya</taxon>
        <taxon>Ascomycota</taxon>
        <taxon>Pezizomycotina</taxon>
        <taxon>Sordariomycetes</taxon>
        <taxon>Sordariomycetidae</taxon>
        <taxon>Sordariales</taxon>
        <taxon>Chaetomiaceae</taxon>
        <taxon>Parathielavia</taxon>
    </lineage>
</organism>
<dbReference type="InterPro" id="IPR015915">
    <property type="entry name" value="Kelch-typ_b-propeller"/>
</dbReference>
<evidence type="ECO:0000256" key="4">
    <source>
        <dbReference type="SAM" id="SignalP"/>
    </source>
</evidence>
<comment type="caution">
    <text evidence="5">The sequence shown here is derived from an EMBL/GenBank/DDBJ whole genome shotgun (WGS) entry which is preliminary data.</text>
</comment>
<keyword evidence="4" id="KW-0732">Signal</keyword>
<keyword evidence="2" id="KW-0408">Iron</keyword>
<dbReference type="Proteomes" id="UP001305647">
    <property type="component" value="Unassembled WGS sequence"/>
</dbReference>
<dbReference type="EMBL" id="MU863627">
    <property type="protein sequence ID" value="KAK4103837.1"/>
    <property type="molecule type" value="Genomic_DNA"/>
</dbReference>
<dbReference type="InterPro" id="IPR011043">
    <property type="entry name" value="Gal_Oxase/kelch_b-propeller"/>
</dbReference>
<dbReference type="Gene3D" id="2.120.10.80">
    <property type="entry name" value="Kelch-type beta propeller"/>
    <property type="match status" value="1"/>
</dbReference>
<dbReference type="PANTHER" id="PTHR47435:SF4">
    <property type="entry name" value="KELCH REPEAT PROTEIN (AFU_ORTHOLOGUE AFUA_5G12780)"/>
    <property type="match status" value="1"/>
</dbReference>
<dbReference type="PANTHER" id="PTHR47435">
    <property type="entry name" value="KELCH REPEAT PROTEIN (AFU_ORTHOLOGUE AFUA_5G12780)"/>
    <property type="match status" value="1"/>
</dbReference>
<name>A0AAN6QAU9_9PEZI</name>
<feature type="compositionally biased region" description="Polar residues" evidence="3">
    <location>
        <begin position="421"/>
        <end position="437"/>
    </location>
</feature>
<dbReference type="AlphaFoldDB" id="A0AAN6QAU9"/>
<gene>
    <name evidence="5" type="ORF">N658DRAFT_419790</name>
</gene>
<evidence type="ECO:0000256" key="2">
    <source>
        <dbReference type="ARBA" id="ARBA00023004"/>
    </source>
</evidence>
<reference evidence="5" key="1">
    <citation type="journal article" date="2023" name="Mol. Phylogenet. Evol.">
        <title>Genome-scale phylogeny and comparative genomics of the fungal order Sordariales.</title>
        <authorList>
            <person name="Hensen N."/>
            <person name="Bonometti L."/>
            <person name="Westerberg I."/>
            <person name="Brannstrom I.O."/>
            <person name="Guillou S."/>
            <person name="Cros-Aarteil S."/>
            <person name="Calhoun S."/>
            <person name="Haridas S."/>
            <person name="Kuo A."/>
            <person name="Mondo S."/>
            <person name="Pangilinan J."/>
            <person name="Riley R."/>
            <person name="LaButti K."/>
            <person name="Andreopoulos B."/>
            <person name="Lipzen A."/>
            <person name="Chen C."/>
            <person name="Yan M."/>
            <person name="Daum C."/>
            <person name="Ng V."/>
            <person name="Clum A."/>
            <person name="Steindorff A."/>
            <person name="Ohm R.A."/>
            <person name="Martin F."/>
            <person name="Silar P."/>
            <person name="Natvig D.O."/>
            <person name="Lalanne C."/>
            <person name="Gautier V."/>
            <person name="Ament-Velasquez S.L."/>
            <person name="Kruys A."/>
            <person name="Hutchinson M.I."/>
            <person name="Powell A.J."/>
            <person name="Barry K."/>
            <person name="Miller A.N."/>
            <person name="Grigoriev I.V."/>
            <person name="Debuchy R."/>
            <person name="Gladieux P."/>
            <person name="Hiltunen Thoren M."/>
            <person name="Johannesson H."/>
        </authorList>
    </citation>
    <scope>NUCLEOTIDE SEQUENCE</scope>
    <source>
        <strain evidence="5">CBS 757.83</strain>
    </source>
</reference>
<feature type="signal peptide" evidence="4">
    <location>
        <begin position="1"/>
        <end position="17"/>
    </location>
</feature>
<dbReference type="GO" id="GO:0019760">
    <property type="term" value="P:glucosinolate metabolic process"/>
    <property type="evidence" value="ECO:0007669"/>
    <property type="project" value="UniProtKB-ARBA"/>
</dbReference>
<evidence type="ECO:0000256" key="1">
    <source>
        <dbReference type="ARBA" id="ARBA00022737"/>
    </source>
</evidence>